<dbReference type="Pfam" id="PF00150">
    <property type="entry name" value="Cellulase"/>
    <property type="match status" value="1"/>
</dbReference>
<evidence type="ECO:0000256" key="6">
    <source>
        <dbReference type="ARBA" id="ARBA00023326"/>
    </source>
</evidence>
<dbReference type="GO" id="GO:0030245">
    <property type="term" value="P:cellulose catabolic process"/>
    <property type="evidence" value="ECO:0007669"/>
    <property type="project" value="UniProtKB-KW"/>
</dbReference>
<dbReference type="SUPFAM" id="SSF81296">
    <property type="entry name" value="E set domains"/>
    <property type="match status" value="1"/>
</dbReference>
<organism evidence="11 12">
    <name type="scientific">Streptomyces dysideae</name>
    <dbReference type="NCBI Taxonomy" id="909626"/>
    <lineage>
        <taxon>Bacteria</taxon>
        <taxon>Bacillati</taxon>
        <taxon>Actinomycetota</taxon>
        <taxon>Actinomycetes</taxon>
        <taxon>Kitasatosporales</taxon>
        <taxon>Streptomycetaceae</taxon>
        <taxon>Streptomyces</taxon>
    </lineage>
</organism>
<dbReference type="AlphaFoldDB" id="A0A101UTB3"/>
<feature type="domain" description="Endoglucanase B carbohydrate binding" evidence="10">
    <location>
        <begin position="480"/>
        <end position="585"/>
    </location>
</feature>
<protein>
    <submittedName>
        <fullName evidence="11">Cellulase</fullName>
    </submittedName>
</protein>
<dbReference type="InterPro" id="IPR050386">
    <property type="entry name" value="Glycosyl_hydrolase_5"/>
</dbReference>
<dbReference type="InterPro" id="IPR005102">
    <property type="entry name" value="Carbo-bd_X2"/>
</dbReference>
<dbReference type="PIRSF" id="PIRSF001043">
    <property type="entry name" value="Endoglucanase_B"/>
    <property type="match status" value="1"/>
</dbReference>
<dbReference type="SUPFAM" id="SSF51445">
    <property type="entry name" value="(Trans)glycosidases"/>
    <property type="match status" value="1"/>
</dbReference>
<dbReference type="Pfam" id="PF18448">
    <property type="entry name" value="CBM46"/>
    <property type="match status" value="1"/>
</dbReference>
<dbReference type="InterPro" id="IPR040946">
    <property type="entry name" value="CBM46"/>
</dbReference>
<dbReference type="Gene3D" id="2.60.40.10">
    <property type="entry name" value="Immunoglobulins"/>
    <property type="match status" value="1"/>
</dbReference>
<reference evidence="11 12" key="1">
    <citation type="submission" date="2015-10" db="EMBL/GenBank/DDBJ databases">
        <title>Draft genome sequence of Streptomyces sp. RV15, isolated from a marine sponge.</title>
        <authorList>
            <person name="Ruckert C."/>
            <person name="Abdelmohsen U.R."/>
            <person name="Winkler A."/>
            <person name="Hentschel U."/>
            <person name="Kalinowski J."/>
            <person name="Kampfer P."/>
            <person name="Glaeser S."/>
        </authorList>
    </citation>
    <scope>NUCLEOTIDE SEQUENCE [LARGE SCALE GENOMIC DNA]</scope>
    <source>
        <strain evidence="11 12">RV15</strain>
    </source>
</reference>
<dbReference type="InterPro" id="IPR017853">
    <property type="entry name" value="GH"/>
</dbReference>
<keyword evidence="5 7" id="KW-0326">Glycosidase</keyword>
<dbReference type="InterPro" id="IPR001547">
    <property type="entry name" value="Glyco_hydro_5"/>
</dbReference>
<dbReference type="RefSeq" id="WP_067029968.1">
    <property type="nucleotide sequence ID" value="NZ_KQ949105.1"/>
</dbReference>
<accession>A0A101UTB3</accession>
<evidence type="ECO:0000256" key="7">
    <source>
        <dbReference type="RuleBase" id="RU361153"/>
    </source>
</evidence>
<keyword evidence="4" id="KW-0119">Carbohydrate metabolism</keyword>
<dbReference type="GO" id="GO:0005576">
    <property type="term" value="C:extracellular region"/>
    <property type="evidence" value="ECO:0007669"/>
    <property type="project" value="TreeGrafter"/>
</dbReference>
<gene>
    <name evidence="11" type="ORF">AQJ91_35750</name>
</gene>
<evidence type="ECO:0000256" key="2">
    <source>
        <dbReference type="ARBA" id="ARBA00022801"/>
    </source>
</evidence>
<feature type="domain" description="Carbohydrate binding X2" evidence="9">
    <location>
        <begin position="391"/>
        <end position="475"/>
    </location>
</feature>
<evidence type="ECO:0000313" key="12">
    <source>
        <dbReference type="Proteomes" id="UP000053260"/>
    </source>
</evidence>
<name>A0A101UTB3_9ACTN</name>
<sequence>MKGTHHPTGHRTRGPGRVLGLLLALVAAIGLTSTTAFAVPSHQDRSLIRLQLPKLAATPMDTVAAMQPSWNLGNTLDAIPDETSWGNPPVTEALFDTIKAQGFRSVRIPVTWTDHQSSTAPYTIDAAWMNRVKQVVDWALADGLYVVLNVHHDSWQWIATMPTDHDNVLARFKATWTQIAATFRDSPKTLLFESNNEPQFNNTTEAQGHQYNNELNTAFHTLVRKSGGNNATRLLVLPTLHTNAVQDFLDILVSEMKSLNDPNLVATVHYYGWYPFSVNVAGGTRFDATAQKEMSDTFTRIRNTLTSKGIPVYVGEYGLLKYPDHTHPPRVEQGEALKYFEQFGHEARTAGVTTALWDAYNFLNRTTFQWRDPAVIDQIKSSWTTRSGTASSDRVFLAKSGAITAKTLTLNPNGSKFLGLWQGERKLVQGRDYTVSGNQLTLTASALTRLADDRAYGVNATIQARFSRGIPWQIYVTTYDRPVLSDATGSSTSGVTIPTQFRGDLLATMEATYADGSNAGPTNWSSFQEFNEAFSPDYPGNALLLTPKFVNSLRDNAQVTLTFHFWSGATVTYQVTKSGSSVTGTVG</sequence>
<dbReference type="Pfam" id="PF03442">
    <property type="entry name" value="CBM_X2"/>
    <property type="match status" value="1"/>
</dbReference>
<evidence type="ECO:0000256" key="3">
    <source>
        <dbReference type="ARBA" id="ARBA00023001"/>
    </source>
</evidence>
<evidence type="ECO:0000256" key="5">
    <source>
        <dbReference type="ARBA" id="ARBA00023295"/>
    </source>
</evidence>
<proteinExistence type="inferred from homology"/>
<dbReference type="InterPro" id="IPR016282">
    <property type="entry name" value="Glyco_hydro_5_endoGlcnase_B"/>
</dbReference>
<keyword evidence="3" id="KW-0136">Cellulose degradation</keyword>
<feature type="domain" description="Glycoside hydrolase family 5" evidence="8">
    <location>
        <begin position="82"/>
        <end position="359"/>
    </location>
</feature>
<evidence type="ECO:0000259" key="8">
    <source>
        <dbReference type="Pfam" id="PF00150"/>
    </source>
</evidence>
<keyword evidence="6" id="KW-0624">Polysaccharide degradation</keyword>
<dbReference type="PANTHER" id="PTHR31297:SF17">
    <property type="entry name" value="ENDOGLUCANASE"/>
    <property type="match status" value="1"/>
</dbReference>
<dbReference type="SMR" id="A0A101UTB3"/>
<evidence type="ECO:0000313" key="11">
    <source>
        <dbReference type="EMBL" id="KUO16463.1"/>
    </source>
</evidence>
<dbReference type="InterPro" id="IPR013783">
    <property type="entry name" value="Ig-like_fold"/>
</dbReference>
<evidence type="ECO:0000256" key="1">
    <source>
        <dbReference type="ARBA" id="ARBA00022729"/>
    </source>
</evidence>
<dbReference type="EMBL" id="LMXB01000087">
    <property type="protein sequence ID" value="KUO16463.1"/>
    <property type="molecule type" value="Genomic_DNA"/>
</dbReference>
<dbReference type="InterPro" id="IPR014756">
    <property type="entry name" value="Ig_E-set"/>
</dbReference>
<dbReference type="OrthoDB" id="9800955at2"/>
<keyword evidence="12" id="KW-1185">Reference proteome</keyword>
<dbReference type="Proteomes" id="UP000053260">
    <property type="component" value="Unassembled WGS sequence"/>
</dbReference>
<evidence type="ECO:0000259" key="9">
    <source>
        <dbReference type="Pfam" id="PF03442"/>
    </source>
</evidence>
<keyword evidence="1" id="KW-0732">Signal</keyword>
<evidence type="ECO:0000256" key="4">
    <source>
        <dbReference type="ARBA" id="ARBA00023277"/>
    </source>
</evidence>
<comment type="caution">
    <text evidence="11">The sequence shown here is derived from an EMBL/GenBank/DDBJ whole genome shotgun (WGS) entry which is preliminary data.</text>
</comment>
<dbReference type="Gene3D" id="3.20.20.80">
    <property type="entry name" value="Glycosidases"/>
    <property type="match status" value="1"/>
</dbReference>
<dbReference type="STRING" id="909626.AQJ91_35750"/>
<evidence type="ECO:0000259" key="10">
    <source>
        <dbReference type="Pfam" id="PF18448"/>
    </source>
</evidence>
<dbReference type="GO" id="GO:0008422">
    <property type="term" value="F:beta-glucosidase activity"/>
    <property type="evidence" value="ECO:0007669"/>
    <property type="project" value="TreeGrafter"/>
</dbReference>
<keyword evidence="2 7" id="KW-0378">Hydrolase</keyword>
<comment type="similarity">
    <text evidence="7">Belongs to the glycosyl hydrolase 5 (cellulase A) family.</text>
</comment>
<dbReference type="PANTHER" id="PTHR31297">
    <property type="entry name" value="GLUCAN ENDO-1,6-BETA-GLUCOSIDASE B"/>
    <property type="match status" value="1"/>
</dbReference>
<dbReference type="GO" id="GO:0009986">
    <property type="term" value="C:cell surface"/>
    <property type="evidence" value="ECO:0007669"/>
    <property type="project" value="TreeGrafter"/>
</dbReference>